<reference evidence="2 3" key="1">
    <citation type="submission" date="2018-09" db="EMBL/GenBank/DDBJ databases">
        <title>The draft genome of Acinetobacter spp. strains.</title>
        <authorList>
            <person name="Qin J."/>
            <person name="Feng Y."/>
            <person name="Zong Z."/>
        </authorList>
    </citation>
    <scope>NUCLEOTIDE SEQUENCE [LARGE SCALE GENOMIC DNA]</scope>
    <source>
        <strain evidence="2 3">WCHAc060002</strain>
    </source>
</reference>
<comment type="caution">
    <text evidence="2">The sequence shown here is derived from an EMBL/GenBank/DDBJ whole genome shotgun (WGS) entry which is preliminary data.</text>
</comment>
<evidence type="ECO:0000259" key="1">
    <source>
        <dbReference type="Pfam" id="PF04389"/>
    </source>
</evidence>
<protein>
    <submittedName>
        <fullName evidence="2">M28 family peptidase</fullName>
    </submittedName>
</protein>
<organism evidence="2 3">
    <name type="scientific">Acinetobacter cumulans</name>
    <dbReference type="NCBI Taxonomy" id="2136182"/>
    <lineage>
        <taxon>Bacteria</taxon>
        <taxon>Pseudomonadati</taxon>
        <taxon>Pseudomonadota</taxon>
        <taxon>Gammaproteobacteria</taxon>
        <taxon>Moraxellales</taxon>
        <taxon>Moraxellaceae</taxon>
        <taxon>Acinetobacter</taxon>
    </lineage>
</organism>
<feature type="domain" description="Peptidase M28" evidence="1">
    <location>
        <begin position="51"/>
        <end position="266"/>
    </location>
</feature>
<proteinExistence type="predicted"/>
<dbReference type="SUPFAM" id="SSF53187">
    <property type="entry name" value="Zn-dependent exopeptidases"/>
    <property type="match status" value="1"/>
</dbReference>
<dbReference type="AlphaFoldDB" id="A0A3A8GK43"/>
<sequence length="272" mass="30851">MEQVIGAQAGRHAKNIQELNRVSAWIREQMRLFGVPCQYQNYTANSLPYRNVVCSLNAGKKQKVIVGAHYDVLEDTTGADDNASGVAGVIEVARILATEKTSLKHNVDFVFYTLAEPPYFGTENMGSFIHAKSVAKQKQNIAGVYILEMIGYFDENEVQQYPAGLKWIYPAHGNFIAAVGNLMSRDLTYDYCAAMRKLNQLQCERLIAPSFMQDLDFSDHSNYWKFDFPAITITDTAMYRNKYYHTRQDTLDRLDTEKMGQVVNGVVKMLLN</sequence>
<dbReference type="InterPro" id="IPR045175">
    <property type="entry name" value="M28_fam"/>
</dbReference>
<dbReference type="GO" id="GO:0006508">
    <property type="term" value="P:proteolysis"/>
    <property type="evidence" value="ECO:0007669"/>
    <property type="project" value="InterPro"/>
</dbReference>
<evidence type="ECO:0000313" key="3">
    <source>
        <dbReference type="Proteomes" id="UP000281084"/>
    </source>
</evidence>
<dbReference type="InterPro" id="IPR007484">
    <property type="entry name" value="Peptidase_M28"/>
</dbReference>
<dbReference type="PANTHER" id="PTHR12147:SF26">
    <property type="entry name" value="PEPTIDASE M28 DOMAIN-CONTAINING PROTEIN"/>
    <property type="match status" value="1"/>
</dbReference>
<dbReference type="Gene3D" id="3.40.630.10">
    <property type="entry name" value="Zn peptidases"/>
    <property type="match status" value="1"/>
</dbReference>
<dbReference type="PANTHER" id="PTHR12147">
    <property type="entry name" value="METALLOPEPTIDASE M28 FAMILY MEMBER"/>
    <property type="match status" value="1"/>
</dbReference>
<accession>A0A3A8GK43</accession>
<dbReference type="EMBL" id="RAXZ01000001">
    <property type="protein sequence ID" value="RKG55840.1"/>
    <property type="molecule type" value="Genomic_DNA"/>
</dbReference>
<dbReference type="GO" id="GO:0008235">
    <property type="term" value="F:metalloexopeptidase activity"/>
    <property type="evidence" value="ECO:0007669"/>
    <property type="project" value="InterPro"/>
</dbReference>
<name>A0A3A8GK43_9GAMM</name>
<evidence type="ECO:0000313" key="2">
    <source>
        <dbReference type="EMBL" id="RKG55840.1"/>
    </source>
</evidence>
<gene>
    <name evidence="2" type="ORF">D7V64_01240</name>
</gene>
<dbReference type="Pfam" id="PF04389">
    <property type="entry name" value="Peptidase_M28"/>
    <property type="match status" value="1"/>
</dbReference>
<dbReference type="Proteomes" id="UP000281084">
    <property type="component" value="Unassembled WGS sequence"/>
</dbReference>